<reference evidence="8 9" key="1">
    <citation type="journal article" date="2007" name="Science">
        <title>Sea anemone genome reveals ancestral eumetazoan gene repertoire and genomic organization.</title>
        <authorList>
            <person name="Putnam N.H."/>
            <person name="Srivastava M."/>
            <person name="Hellsten U."/>
            <person name="Dirks B."/>
            <person name="Chapman J."/>
            <person name="Salamov A."/>
            <person name="Terry A."/>
            <person name="Shapiro H."/>
            <person name="Lindquist E."/>
            <person name="Kapitonov V.V."/>
            <person name="Jurka J."/>
            <person name="Genikhovich G."/>
            <person name="Grigoriev I.V."/>
            <person name="Lucas S.M."/>
            <person name="Steele R.E."/>
            <person name="Finnerty J.R."/>
            <person name="Technau U."/>
            <person name="Martindale M.Q."/>
            <person name="Rokhsar D.S."/>
        </authorList>
    </citation>
    <scope>NUCLEOTIDE SEQUENCE [LARGE SCALE GENOMIC DNA]</scope>
    <source>
        <strain evidence="9">CH2 X CH6</strain>
    </source>
</reference>
<feature type="domain" description="Arf-GAP" evidence="7">
    <location>
        <begin position="5"/>
        <end position="119"/>
    </location>
</feature>
<dbReference type="InterPro" id="IPR001849">
    <property type="entry name" value="PH_domain"/>
</dbReference>
<dbReference type="Pfam" id="PF01412">
    <property type="entry name" value="ArfGap"/>
    <property type="match status" value="1"/>
</dbReference>
<name>A7RKJ9_NEMVE</name>
<dbReference type="AlphaFoldDB" id="A7RKJ9"/>
<dbReference type="Gene3D" id="2.30.29.30">
    <property type="entry name" value="Pleckstrin-homology domain (PH domain)/Phosphotyrosine-binding domain (PTB)"/>
    <property type="match status" value="2"/>
</dbReference>
<dbReference type="OMA" id="YYNRNDA"/>
<dbReference type="CDD" id="cd08832">
    <property type="entry name" value="ArfGap_ADAP"/>
    <property type="match status" value="1"/>
</dbReference>
<evidence type="ECO:0000259" key="7">
    <source>
        <dbReference type="PROSITE" id="PS50115"/>
    </source>
</evidence>
<dbReference type="GO" id="GO:1902936">
    <property type="term" value="F:phosphatidylinositol bisphosphate binding"/>
    <property type="evidence" value="ECO:0007669"/>
    <property type="project" value="InterPro"/>
</dbReference>
<dbReference type="InterPro" id="IPR037849">
    <property type="entry name" value="PH1_ADAP"/>
</dbReference>
<keyword evidence="2" id="KW-0479">Metal-binding</keyword>
<dbReference type="InterPro" id="IPR011993">
    <property type="entry name" value="PH-like_dom_sf"/>
</dbReference>
<evidence type="ECO:0000256" key="5">
    <source>
        <dbReference type="PROSITE-ProRule" id="PRU00288"/>
    </source>
</evidence>
<dbReference type="PROSITE" id="PS50003">
    <property type="entry name" value="PH_DOMAIN"/>
    <property type="match status" value="2"/>
</dbReference>
<dbReference type="CDD" id="cd13252">
    <property type="entry name" value="PH1_ADAP"/>
    <property type="match status" value="1"/>
</dbReference>
<dbReference type="InterPro" id="IPR037278">
    <property type="entry name" value="ARFGAP/RecO"/>
</dbReference>
<dbReference type="OrthoDB" id="10266696at2759"/>
<protein>
    <submittedName>
        <fullName evidence="8">Uncharacterized protein</fullName>
    </submittedName>
</protein>
<evidence type="ECO:0000259" key="6">
    <source>
        <dbReference type="PROSITE" id="PS50003"/>
    </source>
</evidence>
<proteinExistence type="predicted"/>
<dbReference type="FunCoup" id="A7RKJ9">
    <property type="interactions" value="54"/>
</dbReference>
<dbReference type="Proteomes" id="UP000001593">
    <property type="component" value="Unassembled WGS sequence"/>
</dbReference>
<dbReference type="GO" id="GO:0005547">
    <property type="term" value="F:phosphatidylinositol-3,4,5-trisphosphate binding"/>
    <property type="evidence" value="ECO:0000318"/>
    <property type="project" value="GO_Central"/>
</dbReference>
<dbReference type="InterPro" id="IPR052589">
    <property type="entry name" value="Arf-GAP_dual-PH_domain"/>
</dbReference>
<dbReference type="GO" id="GO:0005737">
    <property type="term" value="C:cytoplasm"/>
    <property type="evidence" value="ECO:0000318"/>
    <property type="project" value="GO_Central"/>
</dbReference>
<evidence type="ECO:0000256" key="1">
    <source>
        <dbReference type="ARBA" id="ARBA00022468"/>
    </source>
</evidence>
<dbReference type="FunFam" id="2.30.29.30:FF:000099">
    <property type="entry name" value="Arf-GAP with dual PH domain-containing protein 1"/>
    <property type="match status" value="1"/>
</dbReference>
<sequence length="367" mass="42033">MEKNRNALLELAKRPGNNTCADCGAKHPEWASASKGIFICITCSGVHRNLGTQISVVKSLRLDTWTDERLQFMIENGNEKSNAIWAKNVPICYRRPKCTDPHVLREQWIRAKYERKEFIDGAPEPCYLSGSKTGILKKKKKDENQWKDKLFVLNQDENSLCYFLQATDPHPKDVLKITEVNVVFAEEKSDKPNSLQFTWVKEGKTRNYFVCSDSGKDIVDWYMAIRAAKLNLLGLNKPGVKHEDVSHLLSKDFLMEGYLHKTGPKSNDGWLKRWFTLDGRRLLYFDKPMDAFGKGEVYIGSKEEGFSITEGITTEHKPIGQCLTLKTPNRVYNLSADTENERQMWVDAIQSIVSMPMTDQEKKGKDQ</sequence>
<dbReference type="CDD" id="cd01251">
    <property type="entry name" value="PH2_ADAP"/>
    <property type="match status" value="1"/>
</dbReference>
<feature type="domain" description="PH" evidence="6">
    <location>
        <begin position="129"/>
        <end position="230"/>
    </location>
</feature>
<dbReference type="Pfam" id="PF00169">
    <property type="entry name" value="PH"/>
    <property type="match status" value="2"/>
</dbReference>
<dbReference type="InterPro" id="IPR001164">
    <property type="entry name" value="ArfGAP_dom"/>
</dbReference>
<keyword evidence="1" id="KW-0343">GTPase activation</keyword>
<dbReference type="SUPFAM" id="SSF57863">
    <property type="entry name" value="ArfGap/RecO-like zinc finger"/>
    <property type="match status" value="1"/>
</dbReference>
<accession>A7RKJ9</accession>
<dbReference type="Gene3D" id="1.10.220.150">
    <property type="entry name" value="Arf GTPase activating protein"/>
    <property type="match status" value="1"/>
</dbReference>
<feature type="domain" description="PH" evidence="6">
    <location>
        <begin position="252"/>
        <end position="354"/>
    </location>
</feature>
<dbReference type="PANTHER" id="PTHR46021:SF2">
    <property type="entry name" value="ARF-GAP WITH DUAL PH DOMAIN-CONTAINING PROTEIN 1"/>
    <property type="match status" value="1"/>
</dbReference>
<keyword evidence="3 5" id="KW-0863">Zinc-finger</keyword>
<evidence type="ECO:0000256" key="2">
    <source>
        <dbReference type="ARBA" id="ARBA00022723"/>
    </source>
</evidence>
<dbReference type="SMART" id="SM00233">
    <property type="entry name" value="PH"/>
    <property type="match status" value="2"/>
</dbReference>
<dbReference type="GO" id="GO:0008270">
    <property type="term" value="F:zinc ion binding"/>
    <property type="evidence" value="ECO:0007669"/>
    <property type="project" value="UniProtKB-KW"/>
</dbReference>
<dbReference type="PRINTS" id="PR00405">
    <property type="entry name" value="REVINTRACTNG"/>
</dbReference>
<evidence type="ECO:0000313" key="8">
    <source>
        <dbReference type="EMBL" id="EDO47919.1"/>
    </source>
</evidence>
<dbReference type="STRING" id="45351.A7RKJ9"/>
<gene>
    <name evidence="8" type="ORF">NEMVEDRAFT_v1g85128</name>
</gene>
<dbReference type="SMART" id="SM00105">
    <property type="entry name" value="ArfGap"/>
    <property type="match status" value="1"/>
</dbReference>
<dbReference type="SUPFAM" id="SSF50729">
    <property type="entry name" value="PH domain-like"/>
    <property type="match status" value="2"/>
</dbReference>
<keyword evidence="9" id="KW-1185">Reference proteome</keyword>
<organism evidence="8 9">
    <name type="scientific">Nematostella vectensis</name>
    <name type="common">Starlet sea anemone</name>
    <dbReference type="NCBI Taxonomy" id="45351"/>
    <lineage>
        <taxon>Eukaryota</taxon>
        <taxon>Metazoa</taxon>
        <taxon>Cnidaria</taxon>
        <taxon>Anthozoa</taxon>
        <taxon>Hexacorallia</taxon>
        <taxon>Actiniaria</taxon>
        <taxon>Edwardsiidae</taxon>
        <taxon>Nematostella</taxon>
    </lineage>
</organism>
<evidence type="ECO:0000256" key="4">
    <source>
        <dbReference type="ARBA" id="ARBA00022833"/>
    </source>
</evidence>
<dbReference type="EMBL" id="DS469516">
    <property type="protein sequence ID" value="EDO47919.1"/>
    <property type="molecule type" value="Genomic_DNA"/>
</dbReference>
<dbReference type="PhylomeDB" id="A7RKJ9"/>
<evidence type="ECO:0000313" key="9">
    <source>
        <dbReference type="Proteomes" id="UP000001593"/>
    </source>
</evidence>
<keyword evidence="4" id="KW-0862">Zinc</keyword>
<dbReference type="GO" id="GO:0005886">
    <property type="term" value="C:plasma membrane"/>
    <property type="evidence" value="ECO:0000318"/>
    <property type="project" value="GO_Central"/>
</dbReference>
<dbReference type="InterPro" id="IPR037851">
    <property type="entry name" value="PH2_ADAP"/>
</dbReference>
<dbReference type="HOGENOM" id="CLU_061583_0_0_1"/>
<dbReference type="PANTHER" id="PTHR46021">
    <property type="entry name" value="ARF-GAP WITH DUAL PH DOMAIN-CONTAINING PROTEIN 1-LIKE PROTEIN"/>
    <property type="match status" value="1"/>
</dbReference>
<dbReference type="eggNOG" id="KOG0703">
    <property type="taxonomic scope" value="Eukaryota"/>
</dbReference>
<evidence type="ECO:0000256" key="3">
    <source>
        <dbReference type="ARBA" id="ARBA00022771"/>
    </source>
</evidence>
<dbReference type="PROSITE" id="PS50115">
    <property type="entry name" value="ARFGAP"/>
    <property type="match status" value="1"/>
</dbReference>
<dbReference type="KEGG" id="nve:5520210"/>
<dbReference type="InterPro" id="IPR038508">
    <property type="entry name" value="ArfGAP_dom_sf"/>
</dbReference>
<dbReference type="GO" id="GO:0005096">
    <property type="term" value="F:GTPase activator activity"/>
    <property type="evidence" value="ECO:0000318"/>
    <property type="project" value="GO_Central"/>
</dbReference>
<dbReference type="FunFam" id="1.10.220.150:FF:000011">
    <property type="entry name" value="Arf-GAP with dual PH domain-containing protein 1"/>
    <property type="match status" value="1"/>
</dbReference>
<dbReference type="InParanoid" id="A7RKJ9"/>